<feature type="domain" description="Tudor" evidence="2">
    <location>
        <begin position="311"/>
        <end position="367"/>
    </location>
</feature>
<organism evidence="3 4">
    <name type="scientific">Coccomyxa viridis</name>
    <dbReference type="NCBI Taxonomy" id="1274662"/>
    <lineage>
        <taxon>Eukaryota</taxon>
        <taxon>Viridiplantae</taxon>
        <taxon>Chlorophyta</taxon>
        <taxon>core chlorophytes</taxon>
        <taxon>Trebouxiophyceae</taxon>
        <taxon>Trebouxiophyceae incertae sedis</taxon>
        <taxon>Coccomyxaceae</taxon>
        <taxon>Coccomyxa</taxon>
    </lineage>
</organism>
<feature type="region of interest" description="Disordered" evidence="1">
    <location>
        <begin position="219"/>
        <end position="290"/>
    </location>
</feature>
<dbReference type="Gene3D" id="2.30.30.140">
    <property type="match status" value="1"/>
</dbReference>
<dbReference type="InterPro" id="IPR002999">
    <property type="entry name" value="Tudor"/>
</dbReference>
<evidence type="ECO:0000259" key="2">
    <source>
        <dbReference type="SMART" id="SM00333"/>
    </source>
</evidence>
<feature type="region of interest" description="Disordered" evidence="1">
    <location>
        <begin position="75"/>
        <end position="106"/>
    </location>
</feature>
<dbReference type="SMART" id="SM00333">
    <property type="entry name" value="TUDOR"/>
    <property type="match status" value="1"/>
</dbReference>
<keyword evidence="4" id="KW-1185">Reference proteome</keyword>
<comment type="caution">
    <text evidence="3">The sequence shown here is derived from an EMBL/GenBank/DDBJ whole genome shotgun (WGS) entry which is preliminary data.</text>
</comment>
<feature type="compositionally biased region" description="Polar residues" evidence="1">
    <location>
        <begin position="223"/>
        <end position="237"/>
    </location>
</feature>
<accession>A0AAV1I5E7</accession>
<dbReference type="CDD" id="cd04508">
    <property type="entry name" value="Tudor_SF"/>
    <property type="match status" value="1"/>
</dbReference>
<feature type="compositionally biased region" description="Basic and acidic residues" evidence="1">
    <location>
        <begin position="84"/>
        <end position="98"/>
    </location>
</feature>
<reference evidence="3 4" key="1">
    <citation type="submission" date="2023-10" db="EMBL/GenBank/DDBJ databases">
        <authorList>
            <person name="Maclean D."/>
            <person name="Macfadyen A."/>
        </authorList>
    </citation>
    <scope>NUCLEOTIDE SEQUENCE [LARGE SCALE GENOMIC DNA]</scope>
</reference>
<sequence>MAEAWSYPDIDASEKGLPDAGEEGMASPHCEAPQSAKRKERTSDTCHSPAAEPSGPRKKVLFKVKEEALNNVMLAPKAAAGPGKTEKKQKAKLKKEGGDSNGRGGRPVTWYGGGGMNPQDLMGLGVPKLRALFLEAFGHHTASNNGAWLRRKLCEAPDAQRGRGRSAAVRKRDQGAAIWTTGTVRNITQAEAKVLVANGPMLANGSFIAIPEASGGANDAGSVANSPHDTPSITPTKHIQHKAAVTKPTRLTYSWGKPGRKSGKDAAPLKSPTQRPLCFEGASSDAGGAKAGGAEQAMVRRLLQCSDLSETQRFKGQQVELFWPEDATWWLARIIKLNSKQCQVVYETGETEELQVDELIREGIMSLGWVPLPGGGVRPESAGQLSVAGEQPCQVKYQSPKSVQIRGSPPPASPGLTPELCQLINAEVDVRRAASLDHVCDSSDLDTGDQLQVDFGLPQVSPAPERRIVRDLKDLTDMDLVRTASTLQHSPLDHDTQAWADNLLLTGRKGGLPLDRRRDGSQESCTTIALHALQQELGMPRKPQDAGSEATQAQRAVHALEYRFGSRQPLGFSVKSEANIVSVTGPVDGSALVDSPGFDLAGLDTAIWNDVLDAASVADDFAF</sequence>
<dbReference type="EMBL" id="CAUYUE010000006">
    <property type="protein sequence ID" value="CAK0779899.1"/>
    <property type="molecule type" value="Genomic_DNA"/>
</dbReference>
<evidence type="ECO:0000313" key="3">
    <source>
        <dbReference type="EMBL" id="CAK0779899.1"/>
    </source>
</evidence>
<proteinExistence type="predicted"/>
<evidence type="ECO:0000313" key="4">
    <source>
        <dbReference type="Proteomes" id="UP001314263"/>
    </source>
</evidence>
<evidence type="ECO:0000256" key="1">
    <source>
        <dbReference type="SAM" id="MobiDB-lite"/>
    </source>
</evidence>
<feature type="region of interest" description="Disordered" evidence="1">
    <location>
        <begin position="1"/>
        <end position="61"/>
    </location>
</feature>
<dbReference type="AlphaFoldDB" id="A0AAV1I5E7"/>
<feature type="compositionally biased region" description="Low complexity" evidence="1">
    <location>
        <begin position="281"/>
        <end position="290"/>
    </location>
</feature>
<name>A0AAV1I5E7_9CHLO</name>
<dbReference type="Proteomes" id="UP001314263">
    <property type="component" value="Unassembled WGS sequence"/>
</dbReference>
<gene>
    <name evidence="3" type="ORF">CVIRNUC_004883</name>
</gene>
<protein>
    <recommendedName>
        <fullName evidence="2">Tudor domain-containing protein</fullName>
    </recommendedName>
</protein>